<reference evidence="1 2" key="1">
    <citation type="submission" date="2023-08" db="EMBL/GenBank/DDBJ databases">
        <authorList>
            <person name="Palmer J.M."/>
        </authorList>
    </citation>
    <scope>NUCLEOTIDE SEQUENCE [LARGE SCALE GENOMIC DNA]</scope>
    <source>
        <strain evidence="1 2">TWF481</strain>
    </source>
</reference>
<accession>A0AAV9W184</accession>
<dbReference type="EMBL" id="JAVHJL010000007">
    <property type="protein sequence ID" value="KAK6500185.1"/>
    <property type="molecule type" value="Genomic_DNA"/>
</dbReference>
<evidence type="ECO:0000313" key="1">
    <source>
        <dbReference type="EMBL" id="KAK6500185.1"/>
    </source>
</evidence>
<organism evidence="1 2">
    <name type="scientific">Arthrobotrys musiformis</name>
    <dbReference type="NCBI Taxonomy" id="47236"/>
    <lineage>
        <taxon>Eukaryota</taxon>
        <taxon>Fungi</taxon>
        <taxon>Dikarya</taxon>
        <taxon>Ascomycota</taxon>
        <taxon>Pezizomycotina</taxon>
        <taxon>Orbiliomycetes</taxon>
        <taxon>Orbiliales</taxon>
        <taxon>Orbiliaceae</taxon>
        <taxon>Arthrobotrys</taxon>
    </lineage>
</organism>
<name>A0AAV9W184_9PEZI</name>
<dbReference type="Proteomes" id="UP001370758">
    <property type="component" value="Unassembled WGS sequence"/>
</dbReference>
<sequence>MQCKIAYGTGLATTLNADKVVCWIRIYHRGFNILFLGVGFDREKLKSHIKGRRFQGLVHHRGVFLHNHSLHKLEGQASCSHCQANIGFRNFHLSSKCQAPLLDTLTSGPEYFRLTFGCWDEAGATRAH</sequence>
<comment type="caution">
    <text evidence="1">The sequence shown here is derived from an EMBL/GenBank/DDBJ whole genome shotgun (WGS) entry which is preliminary data.</text>
</comment>
<dbReference type="AlphaFoldDB" id="A0AAV9W184"/>
<protein>
    <submittedName>
        <fullName evidence="1">Uncharacterized protein</fullName>
    </submittedName>
</protein>
<evidence type="ECO:0000313" key="2">
    <source>
        <dbReference type="Proteomes" id="UP001370758"/>
    </source>
</evidence>
<keyword evidence="2" id="KW-1185">Reference proteome</keyword>
<gene>
    <name evidence="1" type="ORF">TWF481_010535</name>
</gene>
<proteinExistence type="predicted"/>